<accession>Z9JQW1</accession>
<keyword evidence="3" id="KW-0804">Transcription</keyword>
<evidence type="ECO:0000256" key="2">
    <source>
        <dbReference type="ARBA" id="ARBA00023125"/>
    </source>
</evidence>
<dbReference type="Pfam" id="PF13305">
    <property type="entry name" value="TetR_C_33"/>
    <property type="match status" value="1"/>
</dbReference>
<keyword evidence="2 4" id="KW-0238">DNA-binding</keyword>
<dbReference type="GO" id="GO:0003700">
    <property type="term" value="F:DNA-binding transcription factor activity"/>
    <property type="evidence" value="ECO:0007669"/>
    <property type="project" value="TreeGrafter"/>
</dbReference>
<dbReference type="PANTHER" id="PTHR30055">
    <property type="entry name" value="HTH-TYPE TRANSCRIPTIONAL REGULATOR RUTR"/>
    <property type="match status" value="1"/>
</dbReference>
<dbReference type="InterPro" id="IPR009057">
    <property type="entry name" value="Homeodomain-like_sf"/>
</dbReference>
<evidence type="ECO:0000313" key="7">
    <source>
        <dbReference type="Proteomes" id="UP000023067"/>
    </source>
</evidence>
<dbReference type="EMBL" id="JDYK01000019">
    <property type="protein sequence ID" value="EWS80127.1"/>
    <property type="molecule type" value="Genomic_DNA"/>
</dbReference>
<organism evidence="6 7">
    <name type="scientific">Brachybacterium phenoliresistens</name>
    <dbReference type="NCBI Taxonomy" id="396014"/>
    <lineage>
        <taxon>Bacteria</taxon>
        <taxon>Bacillati</taxon>
        <taxon>Actinomycetota</taxon>
        <taxon>Actinomycetes</taxon>
        <taxon>Micrococcales</taxon>
        <taxon>Dermabacteraceae</taxon>
        <taxon>Brachybacterium</taxon>
    </lineage>
</organism>
<dbReference type="Proteomes" id="UP000023067">
    <property type="component" value="Unassembled WGS sequence"/>
</dbReference>
<dbReference type="PROSITE" id="PS50977">
    <property type="entry name" value="HTH_TETR_2"/>
    <property type="match status" value="1"/>
</dbReference>
<keyword evidence="7" id="KW-1185">Reference proteome</keyword>
<feature type="domain" description="HTH tetR-type" evidence="5">
    <location>
        <begin position="16"/>
        <end position="76"/>
    </location>
</feature>
<dbReference type="SUPFAM" id="SSF48498">
    <property type="entry name" value="Tetracyclin repressor-like, C-terminal domain"/>
    <property type="match status" value="1"/>
</dbReference>
<feature type="DNA-binding region" description="H-T-H motif" evidence="4">
    <location>
        <begin position="39"/>
        <end position="58"/>
    </location>
</feature>
<evidence type="ECO:0000259" key="5">
    <source>
        <dbReference type="PROSITE" id="PS50977"/>
    </source>
</evidence>
<dbReference type="HOGENOM" id="CLU_069356_40_0_11"/>
<dbReference type="STRING" id="396014.BF93_05420"/>
<protein>
    <submittedName>
        <fullName evidence="6">TetR family transcriptional regulator</fullName>
    </submittedName>
</protein>
<dbReference type="RefSeq" id="WP_038373909.1">
    <property type="nucleotide sequence ID" value="NZ_KK070002.1"/>
</dbReference>
<dbReference type="PANTHER" id="PTHR30055:SF234">
    <property type="entry name" value="HTH-TYPE TRANSCRIPTIONAL REGULATOR BETI"/>
    <property type="match status" value="1"/>
</dbReference>
<keyword evidence="1" id="KW-0805">Transcription regulation</keyword>
<dbReference type="Gene3D" id="1.10.357.10">
    <property type="entry name" value="Tetracycline Repressor, domain 2"/>
    <property type="match status" value="1"/>
</dbReference>
<dbReference type="InterPro" id="IPR025996">
    <property type="entry name" value="MT1864/Rv1816-like_C"/>
</dbReference>
<dbReference type="eggNOG" id="COG1309">
    <property type="taxonomic scope" value="Bacteria"/>
</dbReference>
<dbReference type="InterPro" id="IPR001647">
    <property type="entry name" value="HTH_TetR"/>
</dbReference>
<evidence type="ECO:0000256" key="1">
    <source>
        <dbReference type="ARBA" id="ARBA00023015"/>
    </source>
</evidence>
<proteinExistence type="predicted"/>
<evidence type="ECO:0000256" key="4">
    <source>
        <dbReference type="PROSITE-ProRule" id="PRU00335"/>
    </source>
</evidence>
<dbReference type="GO" id="GO:0000976">
    <property type="term" value="F:transcription cis-regulatory region binding"/>
    <property type="evidence" value="ECO:0007669"/>
    <property type="project" value="TreeGrafter"/>
</dbReference>
<comment type="caution">
    <text evidence="6">The sequence shown here is derived from an EMBL/GenBank/DDBJ whole genome shotgun (WGS) entry which is preliminary data.</text>
</comment>
<dbReference type="PATRIC" id="fig|396014.3.peg.3116"/>
<dbReference type="AlphaFoldDB" id="Z9JQW1"/>
<dbReference type="SUPFAM" id="SSF46689">
    <property type="entry name" value="Homeodomain-like"/>
    <property type="match status" value="1"/>
</dbReference>
<evidence type="ECO:0000256" key="3">
    <source>
        <dbReference type="ARBA" id="ARBA00023163"/>
    </source>
</evidence>
<dbReference type="InterPro" id="IPR036271">
    <property type="entry name" value="Tet_transcr_reg_TetR-rel_C_sf"/>
</dbReference>
<dbReference type="InterPro" id="IPR050109">
    <property type="entry name" value="HTH-type_TetR-like_transc_reg"/>
</dbReference>
<dbReference type="OrthoDB" id="3173376at2"/>
<sequence length="208" mass="22057">MSSDSTAEPSRPYHHGDLHAALLETALDLAREGGPAAVSLREVTRRVGVSPAAAYRHVRDREALLRAAAREVQARMVVPMRERRARSDGPADAAARALDRLRGVGLGYIDFALAEPGWFATALLGAGDPPDEGPAHAAPFLELLAALDDCVETGVLSPSRRPGAEFSCWSAVHGCAELLVRGPLRGADAETVRTIAEKVVDDIIAGIR</sequence>
<gene>
    <name evidence="6" type="ORF">BF93_05420</name>
</gene>
<evidence type="ECO:0000313" key="6">
    <source>
        <dbReference type="EMBL" id="EWS80127.1"/>
    </source>
</evidence>
<dbReference type="Pfam" id="PF00440">
    <property type="entry name" value="TetR_N"/>
    <property type="match status" value="1"/>
</dbReference>
<reference evidence="6 7" key="1">
    <citation type="submission" date="2014-02" db="EMBL/GenBank/DDBJ databases">
        <title>Genome sequence of Brachybacterium phenoliresistens strain W13A50.</title>
        <authorList>
            <person name="Wang X."/>
        </authorList>
    </citation>
    <scope>NUCLEOTIDE SEQUENCE [LARGE SCALE GENOMIC DNA]</scope>
    <source>
        <strain evidence="6 7">W13A50</strain>
    </source>
</reference>
<name>Z9JQW1_9MICO</name>